<accession>A0A841MSH4</accession>
<reference evidence="1 2" key="1">
    <citation type="submission" date="2020-08" db="EMBL/GenBank/DDBJ databases">
        <title>Genomic Encyclopedia of Type Strains, Phase IV (KMG-IV): sequencing the most valuable type-strain genomes for metagenomic binning, comparative biology and taxonomic classification.</title>
        <authorList>
            <person name="Goeker M."/>
        </authorList>
    </citation>
    <scope>NUCLEOTIDE SEQUENCE [LARGE SCALE GENOMIC DNA]</scope>
    <source>
        <strain evidence="1 2">DSM 102044</strain>
    </source>
</reference>
<sequence>MANPIFKETFQLLEKDFQLPEIKSEFDEEKAIEFLAKIIRQMLDREFERLLQICYRIDLGEEKLKRILHESEPDQVAPDLARALWERQKMKVEIRRSYS</sequence>
<protein>
    <submittedName>
        <fullName evidence="1">Uncharacterized protein</fullName>
    </submittedName>
</protein>
<keyword evidence="2" id="KW-1185">Reference proteome</keyword>
<comment type="caution">
    <text evidence="1">The sequence shown here is derived from an EMBL/GenBank/DDBJ whole genome shotgun (WGS) entry which is preliminary data.</text>
</comment>
<organism evidence="1 2">
    <name type="scientific">Algoriphagus iocasae</name>
    <dbReference type="NCBI Taxonomy" id="1836499"/>
    <lineage>
        <taxon>Bacteria</taxon>
        <taxon>Pseudomonadati</taxon>
        <taxon>Bacteroidota</taxon>
        <taxon>Cytophagia</taxon>
        <taxon>Cytophagales</taxon>
        <taxon>Cyclobacteriaceae</taxon>
        <taxon>Algoriphagus</taxon>
    </lineage>
</organism>
<dbReference type="Proteomes" id="UP000588604">
    <property type="component" value="Unassembled WGS sequence"/>
</dbReference>
<name>A0A841MSH4_9BACT</name>
<gene>
    <name evidence="1" type="ORF">FHS59_002714</name>
</gene>
<dbReference type="RefSeq" id="WP_184495712.1">
    <property type="nucleotide sequence ID" value="NZ_JACIJO010000002.1"/>
</dbReference>
<dbReference type="AlphaFoldDB" id="A0A841MSH4"/>
<evidence type="ECO:0000313" key="1">
    <source>
        <dbReference type="EMBL" id="MBB6327086.1"/>
    </source>
</evidence>
<proteinExistence type="predicted"/>
<evidence type="ECO:0000313" key="2">
    <source>
        <dbReference type="Proteomes" id="UP000588604"/>
    </source>
</evidence>
<dbReference type="EMBL" id="JACIJO010000002">
    <property type="protein sequence ID" value="MBB6327086.1"/>
    <property type="molecule type" value="Genomic_DNA"/>
</dbReference>